<feature type="transmembrane region" description="Helical" evidence="8">
    <location>
        <begin position="119"/>
        <end position="140"/>
    </location>
</feature>
<evidence type="ECO:0000256" key="5">
    <source>
        <dbReference type="ARBA" id="ARBA00022949"/>
    </source>
</evidence>
<comment type="subcellular location">
    <subcellularLocation>
        <location evidence="8">Cell junction</location>
        <location evidence="8">Tight junction</location>
    </subcellularLocation>
    <subcellularLocation>
        <location evidence="8">Cell membrane</location>
        <topology evidence="8">Multi-pass membrane protein</topology>
    </subcellularLocation>
</comment>
<proteinExistence type="inferred from homology"/>
<feature type="transmembrane region" description="Helical" evidence="8">
    <location>
        <begin position="79"/>
        <end position="99"/>
    </location>
</feature>
<evidence type="ECO:0000256" key="3">
    <source>
        <dbReference type="ARBA" id="ARBA00022475"/>
    </source>
</evidence>
<dbReference type="GO" id="GO:0005198">
    <property type="term" value="F:structural molecule activity"/>
    <property type="evidence" value="ECO:0007669"/>
    <property type="project" value="InterPro"/>
</dbReference>
<dbReference type="AlphaFoldDB" id="A0A8C6TM77"/>
<dbReference type="PANTHER" id="PTHR12002">
    <property type="entry name" value="CLAUDIN"/>
    <property type="match status" value="1"/>
</dbReference>
<sequence length="219" mass="23204">MPAAGRQILAIFLATVGFIGDIIICALPMWKVSAFVGSNIVTAQTFWEGLWMNCVQQSTGQMQCKVYDSMLALPQDLQAARALVVISILVVLLGMLLAIAGGKCTNCVEDEGAKMKVAIAAGVVFIIGGILCLIPVSWSANQIISTFYNPMMIEAQRRELGACLFIGWGSAGLILIGGALLCCQCKKKRTASILSNTLLLAPLPEGPTSEGLQVCKSAH</sequence>
<dbReference type="Pfam" id="PF00822">
    <property type="entry name" value="PMP22_Claudin"/>
    <property type="match status" value="1"/>
</dbReference>
<evidence type="ECO:0000256" key="6">
    <source>
        <dbReference type="ARBA" id="ARBA00022989"/>
    </source>
</evidence>
<keyword evidence="7 8" id="KW-0472">Membrane</keyword>
<keyword evidence="4 8" id="KW-0812">Transmembrane</keyword>
<comment type="similarity">
    <text evidence="1 8">Belongs to the claudin family.</text>
</comment>
<dbReference type="Ensembl" id="ENSNMLT00000024893.1">
    <property type="protein sequence ID" value="ENSNMLP00000022221.1"/>
    <property type="gene ID" value="ENSNMLG00000014386.1"/>
</dbReference>
<dbReference type="Proteomes" id="UP000694523">
    <property type="component" value="Unplaced"/>
</dbReference>
<evidence type="ECO:0000313" key="10">
    <source>
        <dbReference type="Proteomes" id="UP000694523"/>
    </source>
</evidence>
<feature type="transmembrane region" description="Helical" evidence="8">
    <location>
        <begin position="7"/>
        <end position="30"/>
    </location>
</feature>
<evidence type="ECO:0000256" key="1">
    <source>
        <dbReference type="ARBA" id="ARBA00008295"/>
    </source>
</evidence>
<keyword evidence="5 8" id="KW-0965">Cell junction</keyword>
<keyword evidence="6 8" id="KW-1133">Transmembrane helix</keyword>
<evidence type="ECO:0000256" key="4">
    <source>
        <dbReference type="ARBA" id="ARBA00022692"/>
    </source>
</evidence>
<keyword evidence="3 8" id="KW-1003">Cell membrane</keyword>
<dbReference type="Gene3D" id="1.20.140.150">
    <property type="match status" value="1"/>
</dbReference>
<dbReference type="InterPro" id="IPR017974">
    <property type="entry name" value="Claudin_CS"/>
</dbReference>
<feature type="transmembrane region" description="Helical" evidence="8">
    <location>
        <begin position="160"/>
        <end position="183"/>
    </location>
</feature>
<evidence type="ECO:0000256" key="2">
    <source>
        <dbReference type="ARBA" id="ARBA00022427"/>
    </source>
</evidence>
<dbReference type="FunFam" id="1.20.140.150:FF:000001">
    <property type="entry name" value="Claudin"/>
    <property type="match status" value="1"/>
</dbReference>
<dbReference type="PROSITE" id="PS01346">
    <property type="entry name" value="CLAUDIN"/>
    <property type="match status" value="1"/>
</dbReference>
<organism evidence="9 10">
    <name type="scientific">Neogobius melanostomus</name>
    <name type="common">round goby</name>
    <dbReference type="NCBI Taxonomy" id="47308"/>
    <lineage>
        <taxon>Eukaryota</taxon>
        <taxon>Metazoa</taxon>
        <taxon>Chordata</taxon>
        <taxon>Craniata</taxon>
        <taxon>Vertebrata</taxon>
        <taxon>Euteleostomi</taxon>
        <taxon>Actinopterygii</taxon>
        <taxon>Neopterygii</taxon>
        <taxon>Teleostei</taxon>
        <taxon>Neoteleostei</taxon>
        <taxon>Acanthomorphata</taxon>
        <taxon>Gobiaria</taxon>
        <taxon>Gobiiformes</taxon>
        <taxon>Gobioidei</taxon>
        <taxon>Gobiidae</taxon>
        <taxon>Benthophilinae</taxon>
        <taxon>Neogobiini</taxon>
        <taxon>Neogobius</taxon>
    </lineage>
</organism>
<evidence type="ECO:0000256" key="8">
    <source>
        <dbReference type="RuleBase" id="RU060637"/>
    </source>
</evidence>
<evidence type="ECO:0000313" key="9">
    <source>
        <dbReference type="Ensembl" id="ENSNMLP00000022221.1"/>
    </source>
</evidence>
<keyword evidence="10" id="KW-1185">Reference proteome</keyword>
<dbReference type="PRINTS" id="PR01077">
    <property type="entry name" value="CLAUDIN"/>
</dbReference>
<accession>A0A8C6TM77</accession>
<dbReference type="GO" id="GO:0005923">
    <property type="term" value="C:bicellular tight junction"/>
    <property type="evidence" value="ECO:0007669"/>
    <property type="project" value="UniProtKB-SubCell"/>
</dbReference>
<evidence type="ECO:0000256" key="7">
    <source>
        <dbReference type="ARBA" id="ARBA00023136"/>
    </source>
</evidence>
<reference evidence="9" key="2">
    <citation type="submission" date="2025-09" db="UniProtKB">
        <authorList>
            <consortium name="Ensembl"/>
        </authorList>
    </citation>
    <scope>IDENTIFICATION</scope>
</reference>
<reference evidence="9" key="1">
    <citation type="submission" date="2025-08" db="UniProtKB">
        <authorList>
            <consortium name="Ensembl"/>
        </authorList>
    </citation>
    <scope>IDENTIFICATION</scope>
</reference>
<dbReference type="InterPro" id="IPR004031">
    <property type="entry name" value="PMP22/EMP/MP20/Claudin"/>
</dbReference>
<keyword evidence="2 8" id="KW-0796">Tight junction</keyword>
<dbReference type="GO" id="GO:0005886">
    <property type="term" value="C:plasma membrane"/>
    <property type="evidence" value="ECO:0007669"/>
    <property type="project" value="UniProtKB-SubCell"/>
</dbReference>
<protein>
    <recommendedName>
        <fullName evidence="8">Claudin</fullName>
    </recommendedName>
</protein>
<comment type="function">
    <text evidence="8">Claudins function as major constituents of the tight junction complexes that regulate the permeability of epithelia.</text>
</comment>
<dbReference type="InterPro" id="IPR006187">
    <property type="entry name" value="Claudin"/>
</dbReference>
<name>A0A8C6TM77_9GOBI</name>